<dbReference type="AlphaFoldDB" id="A0AAD6EKX9"/>
<dbReference type="SUPFAM" id="SSF81606">
    <property type="entry name" value="PP2C-like"/>
    <property type="match status" value="1"/>
</dbReference>
<organism evidence="14 15">
    <name type="scientific">Rhynchospora tenuis</name>
    <dbReference type="NCBI Taxonomy" id="198213"/>
    <lineage>
        <taxon>Eukaryota</taxon>
        <taxon>Viridiplantae</taxon>
        <taxon>Streptophyta</taxon>
        <taxon>Embryophyta</taxon>
        <taxon>Tracheophyta</taxon>
        <taxon>Spermatophyta</taxon>
        <taxon>Magnoliopsida</taxon>
        <taxon>Liliopsida</taxon>
        <taxon>Poales</taxon>
        <taxon>Cyperaceae</taxon>
        <taxon>Cyperoideae</taxon>
        <taxon>Rhynchosporeae</taxon>
        <taxon>Rhynchospora</taxon>
    </lineage>
</organism>
<evidence type="ECO:0000313" key="15">
    <source>
        <dbReference type="Proteomes" id="UP001210211"/>
    </source>
</evidence>
<dbReference type="EMBL" id="JAMRDG010000002">
    <property type="protein sequence ID" value="KAJ3688173.1"/>
    <property type="molecule type" value="Genomic_DNA"/>
</dbReference>
<evidence type="ECO:0000256" key="7">
    <source>
        <dbReference type="ARBA" id="ARBA00022842"/>
    </source>
</evidence>
<evidence type="ECO:0000256" key="9">
    <source>
        <dbReference type="ARBA" id="ARBA00023211"/>
    </source>
</evidence>
<evidence type="ECO:0000256" key="12">
    <source>
        <dbReference type="RuleBase" id="RU003465"/>
    </source>
</evidence>
<evidence type="ECO:0000313" key="14">
    <source>
        <dbReference type="EMBL" id="KAJ3688173.1"/>
    </source>
</evidence>
<dbReference type="Gene3D" id="3.60.40.10">
    <property type="entry name" value="PPM-type phosphatase domain"/>
    <property type="match status" value="1"/>
</dbReference>
<comment type="similarity">
    <text evidence="3 12">Belongs to the PP2C family.</text>
</comment>
<dbReference type="InterPro" id="IPR000222">
    <property type="entry name" value="PP2C_BS"/>
</dbReference>
<evidence type="ECO:0000256" key="5">
    <source>
        <dbReference type="ARBA" id="ARBA00022723"/>
    </source>
</evidence>
<evidence type="ECO:0000256" key="10">
    <source>
        <dbReference type="ARBA" id="ARBA00047761"/>
    </source>
</evidence>
<evidence type="ECO:0000256" key="1">
    <source>
        <dbReference type="ARBA" id="ARBA00001936"/>
    </source>
</evidence>
<sequence length="325" mass="36268">MALAQANLHCEDRCQLVSGPLSNIVPNGPSGVFVGIYDGHGGEICSQFVLDHLFNDLKTAITNHHGHMDDGTVLQEAYLSTEGLFLELVRRNWEQIPKLASMGSCCLSGLVHGNKLYVANAGDSRAVVARWADGEEQPHVQQLSTDHNANDEAIRNELTAEHPDDPDLFRVVNGSHRVRGRIQVTRAIGDEYLKSNEFNRDPLEARYRQERPIIRPILKALPTIRSYDLEPNDRFVIFGSDGLWNEVSNDEAVSIVKGSSRSGAAKALLKEALDKAGNRNNLQYRDLVKLPLPDKRYHHDDISIVVLFFDDLPEPVIHQTLTVEV</sequence>
<dbReference type="PANTHER" id="PTHR47992">
    <property type="entry name" value="PROTEIN PHOSPHATASE"/>
    <property type="match status" value="1"/>
</dbReference>
<keyword evidence="5" id="KW-0479">Metal-binding</keyword>
<dbReference type="InterPro" id="IPR015655">
    <property type="entry name" value="PP2C"/>
</dbReference>
<comment type="catalytic activity">
    <reaction evidence="10">
        <text>O-phospho-L-seryl-[protein] + H2O = L-seryl-[protein] + phosphate</text>
        <dbReference type="Rhea" id="RHEA:20629"/>
        <dbReference type="Rhea" id="RHEA-COMP:9863"/>
        <dbReference type="Rhea" id="RHEA-COMP:11604"/>
        <dbReference type="ChEBI" id="CHEBI:15377"/>
        <dbReference type="ChEBI" id="CHEBI:29999"/>
        <dbReference type="ChEBI" id="CHEBI:43474"/>
        <dbReference type="ChEBI" id="CHEBI:83421"/>
        <dbReference type="EC" id="3.1.3.16"/>
    </reaction>
</comment>
<dbReference type="EC" id="3.1.3.16" evidence="4"/>
<accession>A0AAD6EKX9</accession>
<name>A0AAD6EKX9_9POAL</name>
<protein>
    <recommendedName>
        <fullName evidence="4">protein-serine/threonine phosphatase</fullName>
        <ecNumber evidence="4">3.1.3.16</ecNumber>
    </recommendedName>
</protein>
<comment type="cofactor">
    <cofactor evidence="1">
        <name>Mn(2+)</name>
        <dbReference type="ChEBI" id="CHEBI:29035"/>
    </cofactor>
</comment>
<dbReference type="PROSITE" id="PS01032">
    <property type="entry name" value="PPM_1"/>
    <property type="match status" value="1"/>
</dbReference>
<proteinExistence type="inferred from homology"/>
<keyword evidence="9" id="KW-0464">Manganese</keyword>
<dbReference type="CDD" id="cd00143">
    <property type="entry name" value="PP2Cc"/>
    <property type="match status" value="1"/>
</dbReference>
<keyword evidence="15" id="KW-1185">Reference proteome</keyword>
<keyword evidence="6 12" id="KW-0378">Hydrolase</keyword>
<keyword evidence="8 12" id="KW-0904">Protein phosphatase</keyword>
<dbReference type="Proteomes" id="UP001210211">
    <property type="component" value="Unassembled WGS sequence"/>
</dbReference>
<evidence type="ECO:0000259" key="13">
    <source>
        <dbReference type="PROSITE" id="PS51746"/>
    </source>
</evidence>
<dbReference type="SMART" id="SM00332">
    <property type="entry name" value="PP2Cc"/>
    <property type="match status" value="1"/>
</dbReference>
<comment type="catalytic activity">
    <reaction evidence="11">
        <text>O-phospho-L-threonyl-[protein] + H2O = L-threonyl-[protein] + phosphate</text>
        <dbReference type="Rhea" id="RHEA:47004"/>
        <dbReference type="Rhea" id="RHEA-COMP:11060"/>
        <dbReference type="Rhea" id="RHEA-COMP:11605"/>
        <dbReference type="ChEBI" id="CHEBI:15377"/>
        <dbReference type="ChEBI" id="CHEBI:30013"/>
        <dbReference type="ChEBI" id="CHEBI:43474"/>
        <dbReference type="ChEBI" id="CHEBI:61977"/>
        <dbReference type="EC" id="3.1.3.16"/>
    </reaction>
</comment>
<dbReference type="PROSITE" id="PS51746">
    <property type="entry name" value="PPM_2"/>
    <property type="match status" value="1"/>
</dbReference>
<evidence type="ECO:0000256" key="8">
    <source>
        <dbReference type="ARBA" id="ARBA00022912"/>
    </source>
</evidence>
<keyword evidence="7" id="KW-0460">Magnesium</keyword>
<evidence type="ECO:0000256" key="3">
    <source>
        <dbReference type="ARBA" id="ARBA00006702"/>
    </source>
</evidence>
<dbReference type="Pfam" id="PF00481">
    <property type="entry name" value="PP2C"/>
    <property type="match status" value="1"/>
</dbReference>
<evidence type="ECO:0000256" key="4">
    <source>
        <dbReference type="ARBA" id="ARBA00013081"/>
    </source>
</evidence>
<reference evidence="14 15" key="1">
    <citation type="journal article" date="2022" name="Cell">
        <title>Repeat-based holocentromeres influence genome architecture and karyotype evolution.</title>
        <authorList>
            <person name="Hofstatter P.G."/>
            <person name="Thangavel G."/>
            <person name="Lux T."/>
            <person name="Neumann P."/>
            <person name="Vondrak T."/>
            <person name="Novak P."/>
            <person name="Zhang M."/>
            <person name="Costa L."/>
            <person name="Castellani M."/>
            <person name="Scott A."/>
            <person name="Toegelov H."/>
            <person name="Fuchs J."/>
            <person name="Mata-Sucre Y."/>
            <person name="Dias Y."/>
            <person name="Vanzela A.L.L."/>
            <person name="Huettel B."/>
            <person name="Almeida C.C.S."/>
            <person name="Simkova H."/>
            <person name="Souza G."/>
            <person name="Pedrosa-Harand A."/>
            <person name="Macas J."/>
            <person name="Mayer K.F.X."/>
            <person name="Houben A."/>
            <person name="Marques A."/>
        </authorList>
    </citation>
    <scope>NUCLEOTIDE SEQUENCE [LARGE SCALE GENOMIC DNA]</scope>
    <source>
        <strain evidence="14">RhyTen1mFocal</strain>
    </source>
</reference>
<evidence type="ECO:0000256" key="11">
    <source>
        <dbReference type="ARBA" id="ARBA00048336"/>
    </source>
</evidence>
<evidence type="ECO:0000256" key="6">
    <source>
        <dbReference type="ARBA" id="ARBA00022801"/>
    </source>
</evidence>
<dbReference type="InterPro" id="IPR036457">
    <property type="entry name" value="PPM-type-like_dom_sf"/>
</dbReference>
<feature type="domain" description="PPM-type phosphatase" evidence="13">
    <location>
        <begin position="1"/>
        <end position="309"/>
    </location>
</feature>
<dbReference type="InterPro" id="IPR001932">
    <property type="entry name" value="PPM-type_phosphatase-like_dom"/>
</dbReference>
<dbReference type="GO" id="GO:0004722">
    <property type="term" value="F:protein serine/threonine phosphatase activity"/>
    <property type="evidence" value="ECO:0007669"/>
    <property type="project" value="UniProtKB-EC"/>
</dbReference>
<dbReference type="GO" id="GO:0046872">
    <property type="term" value="F:metal ion binding"/>
    <property type="evidence" value="ECO:0007669"/>
    <property type="project" value="UniProtKB-KW"/>
</dbReference>
<gene>
    <name evidence="14" type="ORF">LUZ61_017337</name>
</gene>
<evidence type="ECO:0000256" key="2">
    <source>
        <dbReference type="ARBA" id="ARBA00001946"/>
    </source>
</evidence>
<comment type="cofactor">
    <cofactor evidence="2">
        <name>Mg(2+)</name>
        <dbReference type="ChEBI" id="CHEBI:18420"/>
    </cofactor>
</comment>
<comment type="caution">
    <text evidence="14">The sequence shown here is derived from an EMBL/GenBank/DDBJ whole genome shotgun (WGS) entry which is preliminary data.</text>
</comment>